<feature type="domain" description="Thioredoxin" evidence="1">
    <location>
        <begin position="406"/>
        <end position="546"/>
    </location>
</feature>
<protein>
    <recommendedName>
        <fullName evidence="1">Thioredoxin domain-containing protein</fullName>
    </recommendedName>
</protein>
<evidence type="ECO:0000313" key="3">
    <source>
        <dbReference type="Proteomes" id="UP001500840"/>
    </source>
</evidence>
<name>A0ABP8MHC1_9BACT</name>
<organism evidence="2 3">
    <name type="scientific">Novipirellula rosea</name>
    <dbReference type="NCBI Taxonomy" id="1031540"/>
    <lineage>
        <taxon>Bacteria</taxon>
        <taxon>Pseudomonadati</taxon>
        <taxon>Planctomycetota</taxon>
        <taxon>Planctomycetia</taxon>
        <taxon>Pirellulales</taxon>
        <taxon>Pirellulaceae</taxon>
        <taxon>Novipirellula</taxon>
    </lineage>
</organism>
<comment type="caution">
    <text evidence="2">The sequence shown here is derived from an EMBL/GenBank/DDBJ whole genome shotgun (WGS) entry which is preliminary data.</text>
</comment>
<evidence type="ECO:0000259" key="1">
    <source>
        <dbReference type="PROSITE" id="PS51352"/>
    </source>
</evidence>
<evidence type="ECO:0000313" key="2">
    <source>
        <dbReference type="EMBL" id="GAA4449599.1"/>
    </source>
</evidence>
<reference evidence="3" key="1">
    <citation type="journal article" date="2019" name="Int. J. Syst. Evol. Microbiol.">
        <title>The Global Catalogue of Microorganisms (GCM) 10K type strain sequencing project: providing services to taxonomists for standard genome sequencing and annotation.</title>
        <authorList>
            <consortium name="The Broad Institute Genomics Platform"/>
            <consortium name="The Broad Institute Genome Sequencing Center for Infectious Disease"/>
            <person name="Wu L."/>
            <person name="Ma J."/>
        </authorList>
    </citation>
    <scope>NUCLEOTIDE SEQUENCE [LARGE SCALE GENOMIC DNA]</scope>
    <source>
        <strain evidence="3">JCM 17759</strain>
    </source>
</reference>
<dbReference type="Proteomes" id="UP001500840">
    <property type="component" value="Unassembled WGS sequence"/>
</dbReference>
<gene>
    <name evidence="2" type="ORF">GCM10023156_14440</name>
</gene>
<keyword evidence="3" id="KW-1185">Reference proteome</keyword>
<dbReference type="PANTHER" id="PTHR42852:SF17">
    <property type="entry name" value="THIOREDOXIN-LIKE PROTEIN HI_1115"/>
    <property type="match status" value="1"/>
</dbReference>
<dbReference type="InterPro" id="IPR036249">
    <property type="entry name" value="Thioredoxin-like_sf"/>
</dbReference>
<dbReference type="PANTHER" id="PTHR42852">
    <property type="entry name" value="THIOL:DISULFIDE INTERCHANGE PROTEIN DSBE"/>
    <property type="match status" value="1"/>
</dbReference>
<dbReference type="PROSITE" id="PS51352">
    <property type="entry name" value="THIOREDOXIN_2"/>
    <property type="match status" value="1"/>
</dbReference>
<dbReference type="InterPro" id="IPR050553">
    <property type="entry name" value="Thioredoxin_ResA/DsbE_sf"/>
</dbReference>
<dbReference type="CDD" id="cd02966">
    <property type="entry name" value="TlpA_like_family"/>
    <property type="match status" value="1"/>
</dbReference>
<dbReference type="Pfam" id="PF00578">
    <property type="entry name" value="AhpC-TSA"/>
    <property type="match status" value="1"/>
</dbReference>
<dbReference type="InterPro" id="IPR013766">
    <property type="entry name" value="Thioredoxin_domain"/>
</dbReference>
<dbReference type="EMBL" id="BAABGA010000018">
    <property type="protein sequence ID" value="GAA4449599.1"/>
    <property type="molecule type" value="Genomic_DNA"/>
</dbReference>
<proteinExistence type="predicted"/>
<dbReference type="InterPro" id="IPR000866">
    <property type="entry name" value="AhpC/TSA"/>
</dbReference>
<dbReference type="Gene3D" id="3.40.30.10">
    <property type="entry name" value="Glutaredoxin"/>
    <property type="match status" value="1"/>
</dbReference>
<sequence>MNTMRIGFAVLLGTFIAAQSLFASGPRMRVWLVDGGYVDGNLSCDATTGHIICNSSMFAAPLQFDAGVVQSITKKNTIFGRRYKLRLPESKQNEFGSPMRALFPRSFVADWRRSLASPSLAMQLDCEGVQLAGRLVDRPSKQTGRLVWQTALSRNASAIAQHSQGEITIGSPRREDVSEESEGALPIVFRSGDAVNANIESMDAGGVTARWSGQGEVRVKGADLQSVTLTKVTKPLDVDLRDLQRMLVVPRAQQDSPPSHLVVSVTGDLLRCNVLELKSEGLVVEVRSRTIELPRDRIAKIVWLHPQSESLSTSDEFLVHAVLVDKREVTLRDFAIENQKLTGQSRAFAEFEVPLSDIKSIHFGRDPAAQASDRIERDWVIESATVPMAYRDEPTNKAPALGVASTLIGKAAPDFDLKTIEGESFDLASLKGRVVVLDFWASWSAPSLQGLSDFSQAILEVGGNDVAWVAINLEESGVSASRAIERVSVDAAVLMDVDGDAAYLYQAKSLPHTVILDRRGVVVTVIDSSTSKRLEVFRQALQQVFAEPK</sequence>
<accession>A0ABP8MHC1</accession>
<dbReference type="SUPFAM" id="SSF52833">
    <property type="entry name" value="Thioredoxin-like"/>
    <property type="match status" value="1"/>
</dbReference>